<evidence type="ECO:0000313" key="1">
    <source>
        <dbReference type="EMBL" id="BAS99777.1"/>
    </source>
</evidence>
<dbReference type="PaxDb" id="39947-A0A0N7KMU3"/>
<reference evidence="2" key="1">
    <citation type="journal article" date="2005" name="Nature">
        <title>The map-based sequence of the rice genome.</title>
        <authorList>
            <consortium name="International rice genome sequencing project (IRGSP)"/>
            <person name="Matsumoto T."/>
            <person name="Wu J."/>
            <person name="Kanamori H."/>
            <person name="Katayose Y."/>
            <person name="Fujisawa M."/>
            <person name="Namiki N."/>
            <person name="Mizuno H."/>
            <person name="Yamamoto K."/>
            <person name="Antonio B.A."/>
            <person name="Baba T."/>
            <person name="Sakata K."/>
            <person name="Nagamura Y."/>
            <person name="Aoki H."/>
            <person name="Arikawa K."/>
            <person name="Arita K."/>
            <person name="Bito T."/>
            <person name="Chiden Y."/>
            <person name="Fujitsuka N."/>
            <person name="Fukunaka R."/>
            <person name="Hamada M."/>
            <person name="Harada C."/>
            <person name="Hayashi A."/>
            <person name="Hijishita S."/>
            <person name="Honda M."/>
            <person name="Hosokawa S."/>
            <person name="Ichikawa Y."/>
            <person name="Idonuma A."/>
            <person name="Iijima M."/>
            <person name="Ikeda M."/>
            <person name="Ikeno M."/>
            <person name="Ito K."/>
            <person name="Ito S."/>
            <person name="Ito T."/>
            <person name="Ito Y."/>
            <person name="Ito Y."/>
            <person name="Iwabuchi A."/>
            <person name="Kamiya K."/>
            <person name="Karasawa W."/>
            <person name="Kurita K."/>
            <person name="Katagiri S."/>
            <person name="Kikuta A."/>
            <person name="Kobayashi H."/>
            <person name="Kobayashi N."/>
            <person name="Machita K."/>
            <person name="Maehara T."/>
            <person name="Masukawa M."/>
            <person name="Mizubayashi T."/>
            <person name="Mukai Y."/>
            <person name="Nagasaki H."/>
            <person name="Nagata Y."/>
            <person name="Naito S."/>
            <person name="Nakashima M."/>
            <person name="Nakama Y."/>
            <person name="Nakamichi Y."/>
            <person name="Nakamura M."/>
            <person name="Meguro A."/>
            <person name="Negishi M."/>
            <person name="Ohta I."/>
            <person name="Ohta T."/>
            <person name="Okamoto M."/>
            <person name="Ono N."/>
            <person name="Saji S."/>
            <person name="Sakaguchi M."/>
            <person name="Sakai K."/>
            <person name="Shibata M."/>
            <person name="Shimokawa T."/>
            <person name="Song J."/>
            <person name="Takazaki Y."/>
            <person name="Terasawa K."/>
            <person name="Tsugane M."/>
            <person name="Tsuji K."/>
            <person name="Ueda S."/>
            <person name="Waki K."/>
            <person name="Yamagata H."/>
            <person name="Yamamoto M."/>
            <person name="Yamamoto S."/>
            <person name="Yamane H."/>
            <person name="Yoshiki S."/>
            <person name="Yoshihara R."/>
            <person name="Yukawa K."/>
            <person name="Zhong H."/>
            <person name="Yano M."/>
            <person name="Yuan Q."/>
            <person name="Ouyang S."/>
            <person name="Liu J."/>
            <person name="Jones K.M."/>
            <person name="Gansberger K."/>
            <person name="Moffat K."/>
            <person name="Hill J."/>
            <person name="Bera J."/>
            <person name="Fadrosh D."/>
            <person name="Jin S."/>
            <person name="Johri S."/>
            <person name="Kim M."/>
            <person name="Overton L."/>
            <person name="Reardon M."/>
            <person name="Tsitrin T."/>
            <person name="Vuong H."/>
            <person name="Weaver B."/>
            <person name="Ciecko A."/>
            <person name="Tallon L."/>
            <person name="Jackson J."/>
            <person name="Pai G."/>
            <person name="Aken S.V."/>
            <person name="Utterback T."/>
            <person name="Reidmuller S."/>
            <person name="Feldblyum T."/>
            <person name="Hsiao J."/>
            <person name="Zismann V."/>
            <person name="Iobst S."/>
            <person name="de Vazeille A.R."/>
            <person name="Buell C.R."/>
            <person name="Ying K."/>
            <person name="Li Y."/>
            <person name="Lu T."/>
            <person name="Huang Y."/>
            <person name="Zhao Q."/>
            <person name="Feng Q."/>
            <person name="Zhang L."/>
            <person name="Zhu J."/>
            <person name="Weng Q."/>
            <person name="Mu J."/>
            <person name="Lu Y."/>
            <person name="Fan D."/>
            <person name="Liu Y."/>
            <person name="Guan J."/>
            <person name="Zhang Y."/>
            <person name="Yu S."/>
            <person name="Liu X."/>
            <person name="Zhang Y."/>
            <person name="Hong G."/>
            <person name="Han B."/>
            <person name="Choisne N."/>
            <person name="Demange N."/>
            <person name="Orjeda G."/>
            <person name="Samain S."/>
            <person name="Cattolico L."/>
            <person name="Pelletier E."/>
            <person name="Couloux A."/>
            <person name="Segurens B."/>
            <person name="Wincker P."/>
            <person name="D'Hont A."/>
            <person name="Scarpelli C."/>
            <person name="Weissenbach J."/>
            <person name="Salanoubat M."/>
            <person name="Quetier F."/>
            <person name="Yu Y."/>
            <person name="Kim H.R."/>
            <person name="Rambo T."/>
            <person name="Currie J."/>
            <person name="Collura K."/>
            <person name="Luo M."/>
            <person name="Yang T."/>
            <person name="Ammiraju J.S.S."/>
            <person name="Engler F."/>
            <person name="Soderlund C."/>
            <person name="Wing R.A."/>
            <person name="Palmer L.E."/>
            <person name="de la Bastide M."/>
            <person name="Spiegel L."/>
            <person name="Nascimento L."/>
            <person name="Zutavern T."/>
            <person name="O'Shaughnessy A."/>
            <person name="Dike S."/>
            <person name="Dedhia N."/>
            <person name="Preston R."/>
            <person name="Balija V."/>
            <person name="McCombie W.R."/>
            <person name="Chow T."/>
            <person name="Chen H."/>
            <person name="Chung M."/>
            <person name="Chen C."/>
            <person name="Shaw J."/>
            <person name="Wu H."/>
            <person name="Hsiao K."/>
            <person name="Chao Y."/>
            <person name="Chu M."/>
            <person name="Cheng C."/>
            <person name="Hour A."/>
            <person name="Lee P."/>
            <person name="Lin S."/>
            <person name="Lin Y."/>
            <person name="Liou J."/>
            <person name="Liu S."/>
            <person name="Hsing Y."/>
            <person name="Raghuvanshi S."/>
            <person name="Mohanty A."/>
            <person name="Bharti A.K."/>
            <person name="Gaur A."/>
            <person name="Gupta V."/>
            <person name="Kumar D."/>
            <person name="Ravi V."/>
            <person name="Vij S."/>
            <person name="Kapur A."/>
            <person name="Khurana P."/>
            <person name="Khurana P."/>
            <person name="Khurana J.P."/>
            <person name="Tyagi A.K."/>
            <person name="Gaikwad K."/>
            <person name="Singh A."/>
            <person name="Dalal V."/>
            <person name="Srivastava S."/>
            <person name="Dixit A."/>
            <person name="Pal A.K."/>
            <person name="Ghazi I.A."/>
            <person name="Yadav M."/>
            <person name="Pandit A."/>
            <person name="Bhargava A."/>
            <person name="Sureshbabu K."/>
            <person name="Batra K."/>
            <person name="Sharma T.R."/>
            <person name="Mohapatra T."/>
            <person name="Singh N.K."/>
            <person name="Messing J."/>
            <person name="Nelson A.B."/>
            <person name="Fuks G."/>
            <person name="Kavchok S."/>
            <person name="Keizer G."/>
            <person name="Linton E."/>
            <person name="Llaca V."/>
            <person name="Song R."/>
            <person name="Tanyolac B."/>
            <person name="Young S."/>
            <person name="Ho-Il K."/>
            <person name="Hahn J.H."/>
            <person name="Sangsakoo G."/>
            <person name="Vanavichit A."/>
            <person name="de Mattos Luiz.A.T."/>
            <person name="Zimmer P.D."/>
            <person name="Malone G."/>
            <person name="Dellagostin O."/>
            <person name="de Oliveira A.C."/>
            <person name="Bevan M."/>
            <person name="Bancroft I."/>
            <person name="Minx P."/>
            <person name="Cordum H."/>
            <person name="Wilson R."/>
            <person name="Cheng Z."/>
            <person name="Jin W."/>
            <person name="Jiang J."/>
            <person name="Leong S.A."/>
            <person name="Iwama H."/>
            <person name="Gojobori T."/>
            <person name="Itoh T."/>
            <person name="Niimura Y."/>
            <person name="Fujii Y."/>
            <person name="Habara T."/>
            <person name="Sakai H."/>
            <person name="Sato Y."/>
            <person name="Wilson G."/>
            <person name="Kumar K."/>
            <person name="McCouch S."/>
            <person name="Juretic N."/>
            <person name="Hoen D."/>
            <person name="Wright S."/>
            <person name="Bruskiewich R."/>
            <person name="Bureau T."/>
            <person name="Miyao A."/>
            <person name="Hirochika H."/>
            <person name="Nishikawa T."/>
            <person name="Kadowaki K."/>
            <person name="Sugiura M."/>
            <person name="Burr B."/>
            <person name="Sasaki T."/>
        </authorList>
    </citation>
    <scope>NUCLEOTIDE SEQUENCE [LARGE SCALE GENOMIC DNA]</scope>
    <source>
        <strain evidence="2">cv. Nipponbare</strain>
    </source>
</reference>
<dbReference type="Proteomes" id="UP000059680">
    <property type="component" value="Chromosome 7"/>
</dbReference>
<keyword evidence="2" id="KW-1185">Reference proteome</keyword>
<accession>A0A0N7KMU3</accession>
<reference evidence="1 2" key="2">
    <citation type="journal article" date="2013" name="Plant Cell Physiol.">
        <title>Rice Annotation Project Database (RAP-DB): an integrative and interactive database for rice genomics.</title>
        <authorList>
            <person name="Sakai H."/>
            <person name="Lee S.S."/>
            <person name="Tanaka T."/>
            <person name="Numa H."/>
            <person name="Kim J."/>
            <person name="Kawahara Y."/>
            <person name="Wakimoto H."/>
            <person name="Yang C.C."/>
            <person name="Iwamoto M."/>
            <person name="Abe T."/>
            <person name="Yamada Y."/>
            <person name="Muto A."/>
            <person name="Inokuchi H."/>
            <person name="Ikemura T."/>
            <person name="Matsumoto T."/>
            <person name="Sasaki T."/>
            <person name="Itoh T."/>
        </authorList>
    </citation>
    <scope>NUCLEOTIDE SEQUENCE [LARGE SCALE GENOMIC DNA]</scope>
    <source>
        <strain evidence="2">cv. Nipponbare</strain>
    </source>
</reference>
<proteinExistence type="predicted"/>
<gene>
    <name evidence="1" type="ordered locus">Os07g0112600</name>
    <name evidence="1" type="ORF">OSNPB_070112600</name>
</gene>
<protein>
    <submittedName>
        <fullName evidence="1">Os07g0112600 protein</fullName>
    </submittedName>
</protein>
<name>A0A0N7KMU3_ORYSJ</name>
<organism evidence="1 2">
    <name type="scientific">Oryza sativa subsp. japonica</name>
    <name type="common">Rice</name>
    <dbReference type="NCBI Taxonomy" id="39947"/>
    <lineage>
        <taxon>Eukaryota</taxon>
        <taxon>Viridiplantae</taxon>
        <taxon>Streptophyta</taxon>
        <taxon>Embryophyta</taxon>
        <taxon>Tracheophyta</taxon>
        <taxon>Spermatophyta</taxon>
        <taxon>Magnoliopsida</taxon>
        <taxon>Liliopsida</taxon>
        <taxon>Poales</taxon>
        <taxon>Poaceae</taxon>
        <taxon>BOP clade</taxon>
        <taxon>Oryzoideae</taxon>
        <taxon>Oryzeae</taxon>
        <taxon>Oryzinae</taxon>
        <taxon>Oryza</taxon>
        <taxon>Oryza sativa</taxon>
    </lineage>
</organism>
<dbReference type="Gramene" id="Os07t0112600-01">
    <property type="protein sequence ID" value="Os07t0112600-01"/>
    <property type="gene ID" value="Os07g0112600"/>
</dbReference>
<dbReference type="EMBL" id="AP014963">
    <property type="protein sequence ID" value="BAS99777.1"/>
    <property type="molecule type" value="Genomic_DNA"/>
</dbReference>
<dbReference type="AlphaFoldDB" id="A0A0N7KMU3"/>
<feature type="non-terminal residue" evidence="1">
    <location>
        <position position="1"/>
    </location>
</feature>
<evidence type="ECO:0000313" key="2">
    <source>
        <dbReference type="Proteomes" id="UP000059680"/>
    </source>
</evidence>
<sequence length="54" mass="5856">HVGLTWVPLLTQLPCRTKPGSTPPKDIKRMVLLIEGCPISGFAVEGQFCNSMTS</sequence>
<dbReference type="InParanoid" id="A0A0N7KMU3"/>
<reference evidence="1 2" key="3">
    <citation type="journal article" date="2013" name="Rice">
        <title>Improvement of the Oryza sativa Nipponbare reference genome using next generation sequence and optical map data.</title>
        <authorList>
            <person name="Kawahara Y."/>
            <person name="de la Bastide M."/>
            <person name="Hamilton J.P."/>
            <person name="Kanamori H."/>
            <person name="McCombie W.R."/>
            <person name="Ouyang S."/>
            <person name="Schwartz D.C."/>
            <person name="Tanaka T."/>
            <person name="Wu J."/>
            <person name="Zhou S."/>
            <person name="Childs K.L."/>
            <person name="Davidson R.M."/>
            <person name="Lin H."/>
            <person name="Quesada-Ocampo L."/>
            <person name="Vaillancourt B."/>
            <person name="Sakai H."/>
            <person name="Lee S.S."/>
            <person name="Kim J."/>
            <person name="Numa H."/>
            <person name="Itoh T."/>
            <person name="Buell C.R."/>
            <person name="Matsumoto T."/>
        </authorList>
    </citation>
    <scope>NUCLEOTIDE SEQUENCE [LARGE SCALE GENOMIC DNA]</scope>
    <source>
        <strain evidence="2">cv. Nipponbare</strain>
    </source>
</reference>